<keyword evidence="1" id="KW-0762">Sugar transport</keyword>
<dbReference type="Proteomes" id="UP000199268">
    <property type="component" value="Unassembled WGS sequence"/>
</dbReference>
<keyword evidence="1" id="KW-0813">Transport</keyword>
<dbReference type="EMBL" id="FMAO01000004">
    <property type="protein sequence ID" value="SCB90452.1"/>
    <property type="molecule type" value="Genomic_DNA"/>
</dbReference>
<dbReference type="NCBIfam" id="TIGR00792">
    <property type="entry name" value="gph"/>
    <property type="match status" value="1"/>
</dbReference>
<keyword evidence="2" id="KW-0812">Transmembrane</keyword>
<feature type="transmembrane region" description="Helical" evidence="2">
    <location>
        <begin position="264"/>
        <end position="283"/>
    </location>
</feature>
<reference evidence="4" key="1">
    <citation type="submission" date="2016-08" db="EMBL/GenBank/DDBJ databases">
        <authorList>
            <person name="Varghese N."/>
            <person name="Submissions Spin"/>
        </authorList>
    </citation>
    <scope>NUCLEOTIDE SEQUENCE [LARGE SCALE GENOMIC DNA]</scope>
    <source>
        <strain evidence="4">R-53094</strain>
    </source>
</reference>
<feature type="transmembrane region" description="Helical" evidence="2">
    <location>
        <begin position="295"/>
        <end position="313"/>
    </location>
</feature>
<feature type="transmembrane region" description="Helical" evidence="2">
    <location>
        <begin position="80"/>
        <end position="98"/>
    </location>
</feature>
<dbReference type="GO" id="GO:0015293">
    <property type="term" value="F:symporter activity"/>
    <property type="evidence" value="ECO:0007669"/>
    <property type="project" value="InterPro"/>
</dbReference>
<feature type="transmembrane region" description="Helical" evidence="2">
    <location>
        <begin position="181"/>
        <end position="201"/>
    </location>
</feature>
<evidence type="ECO:0000313" key="3">
    <source>
        <dbReference type="EMBL" id="SCB90452.1"/>
    </source>
</evidence>
<proteinExistence type="predicted"/>
<organism evidence="3 4">
    <name type="scientific">Weissella bombi</name>
    <dbReference type="NCBI Taxonomy" id="1505725"/>
    <lineage>
        <taxon>Bacteria</taxon>
        <taxon>Bacillati</taxon>
        <taxon>Bacillota</taxon>
        <taxon>Bacilli</taxon>
        <taxon>Lactobacillales</taxon>
        <taxon>Lactobacillaceae</taxon>
        <taxon>Weissella</taxon>
    </lineage>
</organism>
<name>A0A1C4A7G7_9LACO</name>
<dbReference type="Gene3D" id="1.20.1250.20">
    <property type="entry name" value="MFS general substrate transporter like domains"/>
    <property type="match status" value="2"/>
</dbReference>
<dbReference type="GO" id="GO:0005886">
    <property type="term" value="C:plasma membrane"/>
    <property type="evidence" value="ECO:0007669"/>
    <property type="project" value="TreeGrafter"/>
</dbReference>
<dbReference type="PANTHER" id="PTHR11328:SF24">
    <property type="entry name" value="MAJOR FACILITATOR SUPERFAMILY (MFS) PROFILE DOMAIN-CONTAINING PROTEIN"/>
    <property type="match status" value="1"/>
</dbReference>
<dbReference type="CDD" id="cd17332">
    <property type="entry name" value="MFS_MelB_like"/>
    <property type="match status" value="1"/>
</dbReference>
<dbReference type="RefSeq" id="WP_092462112.1">
    <property type="nucleotide sequence ID" value="NZ_BJEE01000001.1"/>
</dbReference>
<sequence>MQKKLSMTNILAYASTDTAGNLLYCTLTSFILYFYTDVFGISVGAAGTILLVARVIDSLDAPIWGLIIDHTHSKYGQSRPWFLWLAAPFGIFLTLSFLSPDLSTTQKGIYALITYLVTGIIYTGISTPITSILPNLSNDSNERVKLNSYRMVGGNIGYFVTASFTLPLVAFFGGGNDQKGFAITAVIYSVIGILMFIFAFAKTQEVNSGPVEVQSIPIKDSFKAMMGNWPWIIVVLANVMYWLGNTVRTSTVIYYAQYNLGHQNYASLLNGLVLFQVVGNILIPFMVRKFSKGQTLIIGFSIASIGQILMGFVGNSFTLIAAAWIFTSIGTGIAVSMPFAMLSDTVDYGEWKTGIRSAGFLTAIGSAFCIKMGSGLGGFLPSKIMAASGYVAHHHQTASALVGIKFSFIWLPAICFMIGAAIMLMYPKFERREEQIKQDLLNRAS</sequence>
<accession>A0A1C4A7G7</accession>
<dbReference type="STRING" id="1505725.GA0061074_10448"/>
<feature type="transmembrane region" description="Helical" evidence="2">
    <location>
        <begin position="156"/>
        <end position="175"/>
    </location>
</feature>
<dbReference type="GO" id="GO:0006814">
    <property type="term" value="P:sodium ion transport"/>
    <property type="evidence" value="ECO:0007669"/>
    <property type="project" value="InterPro"/>
</dbReference>
<feature type="transmembrane region" description="Helical" evidence="2">
    <location>
        <begin position="110"/>
        <end position="136"/>
    </location>
</feature>
<dbReference type="PANTHER" id="PTHR11328">
    <property type="entry name" value="MAJOR FACILITATOR SUPERFAMILY DOMAIN-CONTAINING PROTEIN"/>
    <property type="match status" value="1"/>
</dbReference>
<protein>
    <submittedName>
        <fullName evidence="3">Sugar (Glycoside-Pentoside-Hexuronide) transporter</fullName>
    </submittedName>
</protein>
<feature type="transmembrane region" description="Helical" evidence="2">
    <location>
        <begin position="360"/>
        <end position="380"/>
    </location>
</feature>
<keyword evidence="2" id="KW-0472">Membrane</keyword>
<dbReference type="SUPFAM" id="SSF103473">
    <property type="entry name" value="MFS general substrate transporter"/>
    <property type="match status" value="1"/>
</dbReference>
<evidence type="ECO:0000313" key="4">
    <source>
        <dbReference type="Proteomes" id="UP000199268"/>
    </source>
</evidence>
<evidence type="ECO:0000256" key="2">
    <source>
        <dbReference type="SAM" id="Phobius"/>
    </source>
</evidence>
<feature type="transmembrane region" description="Helical" evidence="2">
    <location>
        <begin position="41"/>
        <end position="68"/>
    </location>
</feature>
<dbReference type="InterPro" id="IPR036259">
    <property type="entry name" value="MFS_trans_sf"/>
</dbReference>
<dbReference type="Pfam" id="PF13347">
    <property type="entry name" value="MFS_2"/>
    <property type="match status" value="1"/>
</dbReference>
<feature type="transmembrane region" description="Helical" evidence="2">
    <location>
        <begin position="222"/>
        <end position="244"/>
    </location>
</feature>
<dbReference type="GO" id="GO:0008643">
    <property type="term" value="P:carbohydrate transport"/>
    <property type="evidence" value="ECO:0007669"/>
    <property type="project" value="InterPro"/>
</dbReference>
<keyword evidence="2" id="KW-1133">Transmembrane helix</keyword>
<evidence type="ECO:0000256" key="1">
    <source>
        <dbReference type="ARBA" id="ARBA00022597"/>
    </source>
</evidence>
<keyword evidence="4" id="KW-1185">Reference proteome</keyword>
<dbReference type="InterPro" id="IPR001927">
    <property type="entry name" value="Na/Gal_symport"/>
</dbReference>
<dbReference type="InterPro" id="IPR039672">
    <property type="entry name" value="MFS_2"/>
</dbReference>
<feature type="transmembrane region" description="Helical" evidence="2">
    <location>
        <begin position="400"/>
        <end position="426"/>
    </location>
</feature>
<gene>
    <name evidence="3" type="ORF">GA0061074_10448</name>
</gene>
<dbReference type="OrthoDB" id="9764596at2"/>
<feature type="transmembrane region" description="Helical" evidence="2">
    <location>
        <begin position="319"/>
        <end position="340"/>
    </location>
</feature>
<dbReference type="AlphaFoldDB" id="A0A1C4A7G7"/>